<evidence type="ECO:0000256" key="1">
    <source>
        <dbReference type="ARBA" id="ARBA00001913"/>
    </source>
</evidence>
<dbReference type="GO" id="GO:0006979">
    <property type="term" value="P:response to oxidative stress"/>
    <property type="evidence" value="ECO:0007669"/>
    <property type="project" value="InterPro"/>
</dbReference>
<keyword evidence="3" id="KW-0575">Peroxidase</keyword>
<keyword evidence="9" id="KW-0223">Dioxygenase</keyword>
<keyword evidence="6" id="KW-0925">Oxylipin biosynthesis</keyword>
<dbReference type="Pfam" id="PF03098">
    <property type="entry name" value="An_peroxidase"/>
    <property type="match status" value="1"/>
</dbReference>
<organism evidence="15 16">
    <name type="scientific">Ketobacter alkanivorans</name>
    <dbReference type="NCBI Taxonomy" id="1917421"/>
    <lineage>
        <taxon>Bacteria</taxon>
        <taxon>Pseudomonadati</taxon>
        <taxon>Pseudomonadota</taxon>
        <taxon>Gammaproteobacteria</taxon>
        <taxon>Pseudomonadales</taxon>
        <taxon>Ketobacteraceae</taxon>
        <taxon>Ketobacter</taxon>
    </lineage>
</organism>
<dbReference type="KEGG" id="kak:Kalk_09925"/>
<evidence type="ECO:0000256" key="4">
    <source>
        <dbReference type="ARBA" id="ARBA00022617"/>
    </source>
</evidence>
<dbReference type="InterPro" id="IPR050783">
    <property type="entry name" value="Oxylipin_biosynth_metab"/>
</dbReference>
<keyword evidence="13" id="KW-0275">Fatty acid biosynthesis</keyword>
<keyword evidence="12" id="KW-0443">Lipid metabolism</keyword>
<keyword evidence="11" id="KW-0408">Iron</keyword>
<dbReference type="OrthoDB" id="9765610at2"/>
<evidence type="ECO:0000256" key="13">
    <source>
        <dbReference type="ARBA" id="ARBA00023160"/>
    </source>
</evidence>
<accession>A0A2K9LKC9</accession>
<evidence type="ECO:0000256" key="3">
    <source>
        <dbReference type="ARBA" id="ARBA00022559"/>
    </source>
</evidence>
<dbReference type="GO" id="GO:0046872">
    <property type="term" value="F:metal ion binding"/>
    <property type="evidence" value="ECO:0007669"/>
    <property type="project" value="UniProtKB-KW"/>
</dbReference>
<dbReference type="EMBL" id="CP022684">
    <property type="protein sequence ID" value="AUM12713.1"/>
    <property type="molecule type" value="Genomic_DNA"/>
</dbReference>
<evidence type="ECO:0000256" key="12">
    <source>
        <dbReference type="ARBA" id="ARBA00023098"/>
    </source>
</evidence>
<evidence type="ECO:0008006" key="17">
    <source>
        <dbReference type="Google" id="ProtNLM"/>
    </source>
</evidence>
<dbReference type="Gene3D" id="1.10.640.10">
    <property type="entry name" value="Haem peroxidase domain superfamily, animal type"/>
    <property type="match status" value="1"/>
</dbReference>
<gene>
    <name evidence="15" type="ORF">Kalk_09925</name>
</gene>
<dbReference type="Proteomes" id="UP000235116">
    <property type="component" value="Chromosome"/>
</dbReference>
<dbReference type="RefSeq" id="WP_101894098.1">
    <property type="nucleotide sequence ID" value="NZ_CP022684.1"/>
</dbReference>
<evidence type="ECO:0000256" key="5">
    <source>
        <dbReference type="ARBA" id="ARBA00022723"/>
    </source>
</evidence>
<evidence type="ECO:0000256" key="8">
    <source>
        <dbReference type="ARBA" id="ARBA00022832"/>
    </source>
</evidence>
<keyword evidence="2" id="KW-0444">Lipid biosynthesis</keyword>
<evidence type="ECO:0000256" key="2">
    <source>
        <dbReference type="ARBA" id="ARBA00022516"/>
    </source>
</evidence>
<keyword evidence="7" id="KW-0611">Plant defense</keyword>
<feature type="region of interest" description="Disordered" evidence="14">
    <location>
        <begin position="146"/>
        <end position="172"/>
    </location>
</feature>
<dbReference type="GO" id="GO:0006952">
    <property type="term" value="P:defense response"/>
    <property type="evidence" value="ECO:0007669"/>
    <property type="project" value="UniProtKB-KW"/>
</dbReference>
<dbReference type="PRINTS" id="PR00457">
    <property type="entry name" value="ANPEROXIDASE"/>
</dbReference>
<dbReference type="GO" id="GO:0031408">
    <property type="term" value="P:oxylipin biosynthetic process"/>
    <property type="evidence" value="ECO:0007669"/>
    <property type="project" value="UniProtKB-KW"/>
</dbReference>
<evidence type="ECO:0000256" key="6">
    <source>
        <dbReference type="ARBA" id="ARBA00022767"/>
    </source>
</evidence>
<keyword evidence="16" id="KW-1185">Reference proteome</keyword>
<dbReference type="SUPFAM" id="SSF48113">
    <property type="entry name" value="Heme-dependent peroxidases"/>
    <property type="match status" value="1"/>
</dbReference>
<keyword evidence="10" id="KW-0560">Oxidoreductase</keyword>
<dbReference type="InterPro" id="IPR034815">
    <property type="entry name" value="A_dioxygenase"/>
</dbReference>
<dbReference type="InterPro" id="IPR010255">
    <property type="entry name" value="Haem_peroxidase_sf"/>
</dbReference>
<evidence type="ECO:0000256" key="9">
    <source>
        <dbReference type="ARBA" id="ARBA00022964"/>
    </source>
</evidence>
<dbReference type="CDD" id="cd09818">
    <property type="entry name" value="PIOX_like"/>
    <property type="match status" value="1"/>
</dbReference>
<evidence type="ECO:0000256" key="10">
    <source>
        <dbReference type="ARBA" id="ARBA00023002"/>
    </source>
</evidence>
<dbReference type="PROSITE" id="PS50292">
    <property type="entry name" value="PEROXIDASE_3"/>
    <property type="match status" value="1"/>
</dbReference>
<evidence type="ECO:0000256" key="14">
    <source>
        <dbReference type="SAM" id="MobiDB-lite"/>
    </source>
</evidence>
<dbReference type="AlphaFoldDB" id="A0A2K9LKC9"/>
<comment type="cofactor">
    <cofactor evidence="1">
        <name>Ca(2+)</name>
        <dbReference type="ChEBI" id="CHEBI:29108"/>
    </cofactor>
</comment>
<dbReference type="GO" id="GO:0004601">
    <property type="term" value="F:peroxidase activity"/>
    <property type="evidence" value="ECO:0007669"/>
    <property type="project" value="UniProtKB-KW"/>
</dbReference>
<proteinExistence type="predicted"/>
<dbReference type="InterPro" id="IPR037120">
    <property type="entry name" value="Haem_peroxidase_sf_animal"/>
</dbReference>
<keyword evidence="8" id="KW-0276">Fatty acid metabolism</keyword>
<dbReference type="GO" id="GO:0020037">
    <property type="term" value="F:heme binding"/>
    <property type="evidence" value="ECO:0007669"/>
    <property type="project" value="InterPro"/>
</dbReference>
<evidence type="ECO:0000313" key="16">
    <source>
        <dbReference type="Proteomes" id="UP000235116"/>
    </source>
</evidence>
<keyword evidence="5" id="KW-0479">Metal-binding</keyword>
<sequence>MNVYMKWWIFGPLIGLLTLSQIRCDLFENNLFDTYADGEWPAVQCDPNDLIYRSYDGRCNDLDLPAMGMAGVRMGRNINPEVSFPDEANLLNPNPLTVSQELMTRENGVKEVPFLNYLAANWIQFMIHDWFEHGRRDHSDPYRVDAAGSAHDSGDGTMPIGRTPADPTRDPHDGRAPTFLNENTAWWDGSQIYGSDIETNHRLRTMVDGQMRLQANGMLPVGADGLPETGFNRNWWVGLELMHTLWVQEHNSIAAMLKESYPNWSDERLFQTARLINAALIAKIHTVDWTPAILKNFTLREAMFANWRGLMPYWFPKLGEAATDGIMGGETLLEGVPFSLTEEFTAVYRMHPLLRDSLEVRDHNNNSLLETSQLQEHALQGSSPLVSRRGLANLFYSFGHTHPGLLELNNFPTFLQNFPFEPGVANTDLAAVDILRDRERGIPRYNEFRRQIGLNPITDFSDITPDVAVAEKLREVYNDDIEAIDVMVGSYAEGYRPPGYGFGETSFQIFIAMASRRLMADRFFTEDYRPEIYSAEGLDWIDDNNFRTVLLRHFPEFSDDLADVGNPFFPWDENNEWFLEEYRVRR</sequence>
<name>A0A2K9LKC9_9GAMM</name>
<keyword evidence="4" id="KW-0349">Heme</keyword>
<dbReference type="GO" id="GO:0016702">
    <property type="term" value="F:oxidoreductase activity, acting on single donors with incorporation of molecular oxygen, incorporation of two atoms of oxygen"/>
    <property type="evidence" value="ECO:0007669"/>
    <property type="project" value="TreeGrafter"/>
</dbReference>
<dbReference type="GO" id="GO:0006633">
    <property type="term" value="P:fatty acid biosynthetic process"/>
    <property type="evidence" value="ECO:0007669"/>
    <property type="project" value="UniProtKB-KW"/>
</dbReference>
<dbReference type="InterPro" id="IPR019791">
    <property type="entry name" value="Haem_peroxidase_animal"/>
</dbReference>
<dbReference type="PANTHER" id="PTHR11903">
    <property type="entry name" value="PROSTAGLANDIN G/H SYNTHASE"/>
    <property type="match status" value="1"/>
</dbReference>
<evidence type="ECO:0000256" key="7">
    <source>
        <dbReference type="ARBA" id="ARBA00022821"/>
    </source>
</evidence>
<evidence type="ECO:0000313" key="15">
    <source>
        <dbReference type="EMBL" id="AUM12713.1"/>
    </source>
</evidence>
<protein>
    <recommendedName>
        <fullName evidence="17">Peroxidase</fullName>
    </recommendedName>
</protein>
<reference evidence="16" key="1">
    <citation type="submission" date="2017-08" db="EMBL/GenBank/DDBJ databases">
        <title>Direct submision.</title>
        <authorList>
            <person name="Kim S.-J."/>
            <person name="Rhee S.-K."/>
        </authorList>
    </citation>
    <scope>NUCLEOTIDE SEQUENCE [LARGE SCALE GENOMIC DNA]</scope>
    <source>
        <strain evidence="16">GI5</strain>
    </source>
</reference>
<dbReference type="PANTHER" id="PTHR11903:SF11">
    <property type="entry name" value="ALPHA-DIOXYGENASE 1"/>
    <property type="match status" value="1"/>
</dbReference>
<evidence type="ECO:0000256" key="11">
    <source>
        <dbReference type="ARBA" id="ARBA00023004"/>
    </source>
</evidence>